<dbReference type="EMBL" id="APOJ01000025">
    <property type="protein sequence ID" value="ENU26811.1"/>
    <property type="molecule type" value="Genomic_DNA"/>
</dbReference>
<name>A0ABN0JNC1_9GAMM</name>
<dbReference type="Proteomes" id="UP000013190">
    <property type="component" value="Unassembled WGS sequence"/>
</dbReference>
<accession>A0ABN0JNC1</accession>
<evidence type="ECO:0008006" key="3">
    <source>
        <dbReference type="Google" id="ProtNLM"/>
    </source>
</evidence>
<protein>
    <recommendedName>
        <fullName evidence="3">Transcriptional regulator</fullName>
    </recommendedName>
</protein>
<keyword evidence="2" id="KW-1185">Reference proteome</keyword>
<comment type="caution">
    <text evidence="1">The sequence shown here is derived from an EMBL/GenBank/DDBJ whole genome shotgun (WGS) entry which is preliminary data.</text>
</comment>
<reference evidence="1 2" key="2">
    <citation type="journal article" date="2016" name="Int. J. Syst. Evol. Microbiol.">
        <title>Taxonomy of haemolytic and/or proteolytic strains of the genus Acinetobacter with the proposal of Acinetobacter courvalinii sp. nov. (genomic species 14 sensu Bouvet &amp; Jeanjean), Acinetobacter dispersus sp. nov. (genomic species 17), Acinetobacter modestus sp. nov., Acinetobacter proteolyticus sp. nov. and Acinetobacter vivianii sp. nov.</title>
        <authorList>
            <person name="Nemec A."/>
            <person name="Radolfova-Krizova L."/>
            <person name="Maixnerova M."/>
            <person name="Vrestiakova E."/>
            <person name="Jezek P."/>
            <person name="Sedo O."/>
        </authorList>
    </citation>
    <scope>NUCLEOTIDE SEQUENCE [LARGE SCALE GENOMIC DNA]</scope>
    <source>
        <strain evidence="1 2">NIPH 236</strain>
    </source>
</reference>
<reference evidence="2" key="1">
    <citation type="submission" date="2013-02" db="EMBL/GenBank/DDBJ databases">
        <title>The Genome Sequence of Acinetobacter sp. NIPH 236.</title>
        <authorList>
            <consortium name="The Broad Institute Genome Sequencing Platform"/>
            <consortium name="The Broad Institute Genome Sequencing Center for Infectious Disease"/>
            <person name="Cerqueira G."/>
            <person name="Feldgarden M."/>
            <person name="Courvalin P."/>
            <person name="Perichon B."/>
            <person name="Grillot-Courvalin C."/>
            <person name="Clermont D."/>
            <person name="Rocha E."/>
            <person name="Yoon E.-J."/>
            <person name="Nemec A."/>
            <person name="Walker B."/>
            <person name="Young S.K."/>
            <person name="Zeng Q."/>
            <person name="Gargeya S."/>
            <person name="Fitzgerald M."/>
            <person name="Haas B."/>
            <person name="Abouelleil A."/>
            <person name="Alvarado L."/>
            <person name="Arachchi H.M."/>
            <person name="Berlin A.M."/>
            <person name="Chapman S.B."/>
            <person name="Dewar J."/>
            <person name="Goldberg J."/>
            <person name="Griggs A."/>
            <person name="Gujja S."/>
            <person name="Hansen M."/>
            <person name="Howarth C."/>
            <person name="Imamovic A."/>
            <person name="Larimer J."/>
            <person name="McCowan C."/>
            <person name="Murphy C."/>
            <person name="Neiman D."/>
            <person name="Pearson M."/>
            <person name="Priest M."/>
            <person name="Roberts A."/>
            <person name="Saif S."/>
            <person name="Shea T."/>
            <person name="Sisk P."/>
            <person name="Sykes S."/>
            <person name="Wortman J."/>
            <person name="Nusbaum C."/>
            <person name="Birren B."/>
        </authorList>
    </citation>
    <scope>NUCLEOTIDE SEQUENCE [LARGE SCALE GENOMIC DNA]</scope>
    <source>
        <strain evidence="2">NIPH 236</strain>
    </source>
</reference>
<evidence type="ECO:0000313" key="1">
    <source>
        <dbReference type="EMBL" id="ENU26811.1"/>
    </source>
</evidence>
<organism evidence="1 2">
    <name type="scientific">Acinetobacter modestus</name>
    <dbReference type="NCBI Taxonomy" id="1776740"/>
    <lineage>
        <taxon>Bacteria</taxon>
        <taxon>Pseudomonadati</taxon>
        <taxon>Pseudomonadota</taxon>
        <taxon>Gammaproteobacteria</taxon>
        <taxon>Moraxellales</taxon>
        <taxon>Moraxellaceae</taxon>
        <taxon>Acinetobacter</taxon>
    </lineage>
</organism>
<sequence>MNVFIGQTFQMNQILNLKDVMQITRLGRSTIYNMRDPKKLVMILRFLNKLSCIQIECVGCRDQYMD</sequence>
<evidence type="ECO:0000313" key="2">
    <source>
        <dbReference type="Proteomes" id="UP000013190"/>
    </source>
</evidence>
<proteinExistence type="predicted"/>
<gene>
    <name evidence="1" type="ORF">F992_02360</name>
</gene>